<evidence type="ECO:0000256" key="4">
    <source>
        <dbReference type="ARBA" id="ARBA00022827"/>
    </source>
</evidence>
<dbReference type="InterPro" id="IPR029058">
    <property type="entry name" value="AB_hydrolase_fold"/>
</dbReference>
<dbReference type="GO" id="GO:0016491">
    <property type="term" value="F:oxidoreductase activity"/>
    <property type="evidence" value="ECO:0007669"/>
    <property type="project" value="UniProtKB-KW"/>
</dbReference>
<evidence type="ECO:0000256" key="3">
    <source>
        <dbReference type="ARBA" id="ARBA00022630"/>
    </source>
</evidence>
<evidence type="ECO:0000259" key="7">
    <source>
        <dbReference type="Pfam" id="PF00561"/>
    </source>
</evidence>
<dbReference type="RefSeq" id="WP_007445627.1">
    <property type="nucleotide sequence ID" value="NZ_JAAGMB010000098.1"/>
</dbReference>
<proteinExistence type="inferred from homology"/>
<name>A0A6N9UD89_9ACTN</name>
<gene>
    <name evidence="8" type="ORF">G3I46_04455</name>
</gene>
<evidence type="ECO:0000313" key="9">
    <source>
        <dbReference type="Proteomes" id="UP000469545"/>
    </source>
</evidence>
<dbReference type="EMBL" id="JAAGMB010000098">
    <property type="protein sequence ID" value="NEB15771.1"/>
    <property type="molecule type" value="Genomic_DNA"/>
</dbReference>
<keyword evidence="4" id="KW-0274">FAD</keyword>
<dbReference type="Gene3D" id="3.40.50.1820">
    <property type="entry name" value="alpha/beta hydrolase"/>
    <property type="match status" value="1"/>
</dbReference>
<dbReference type="SUPFAM" id="SSF53474">
    <property type="entry name" value="alpha/beta-Hydrolases"/>
    <property type="match status" value="1"/>
</dbReference>
<comment type="cofactor">
    <cofactor evidence="1">
        <name>FAD</name>
        <dbReference type="ChEBI" id="CHEBI:57692"/>
    </cofactor>
</comment>
<feature type="region of interest" description="Disordered" evidence="6">
    <location>
        <begin position="367"/>
        <end position="386"/>
    </location>
</feature>
<evidence type="ECO:0000256" key="2">
    <source>
        <dbReference type="ARBA" id="ARBA00010790"/>
    </source>
</evidence>
<keyword evidence="8" id="KW-0378">Hydrolase</keyword>
<dbReference type="AlphaFoldDB" id="A0A6N9UD89"/>
<organism evidence="8 9">
    <name type="scientific">Streptomyces coelicoflavus</name>
    <dbReference type="NCBI Taxonomy" id="285562"/>
    <lineage>
        <taxon>Bacteria</taxon>
        <taxon>Bacillati</taxon>
        <taxon>Actinomycetota</taxon>
        <taxon>Actinomycetes</taxon>
        <taxon>Kitasatosporales</taxon>
        <taxon>Streptomycetaceae</taxon>
        <taxon>Streptomyces</taxon>
    </lineage>
</organism>
<accession>A0A6N9UD89</accession>
<comment type="caution">
    <text evidence="8">The sequence shown here is derived from an EMBL/GenBank/DDBJ whole genome shotgun (WGS) entry which is preliminary data.</text>
</comment>
<keyword evidence="3" id="KW-0285">Flavoprotein</keyword>
<keyword evidence="5" id="KW-0560">Oxidoreductase</keyword>
<keyword evidence="9" id="KW-1185">Reference proteome</keyword>
<sequence>MTPRPLFAPLDRVTVEQIPFRASDGTELGLCRLTANSPTAQEPTDRPAVLLLHGLTASADMFVLPETRNLVDALLGAGYEPWLLDWRGSCRLPHNEGRVRYTFDDVALYDIPDAVSYIRDRIGGRQLFVVAHCLGALSLSLSMTGGLVPGLAGVVAQGVFMTPKYSARSRLLGHLGGEWGRSRWTHLPVDFTKVGFRSRYTPMFALASLSAGDCDDPTCHILHNSAWGTGASLYVHENLHETTHGRLAELFGSAPTWIGPHLRRMELAHTAMPWNTGGQGYDRLPENALDSADRIDCPVLLLSGSDNKTFHDSNELCYDVLSSRYPDLDVRYVEVPGYGHVDPFIGRGAALDVFGHILDFLDERSAAPSREGVPAGRVSEGSRSSR</sequence>
<reference evidence="8 9" key="1">
    <citation type="submission" date="2020-01" db="EMBL/GenBank/DDBJ databases">
        <title>Insect and environment-associated Actinomycetes.</title>
        <authorList>
            <person name="Currrie C."/>
            <person name="Chevrette M."/>
            <person name="Carlson C."/>
            <person name="Stubbendieck R."/>
            <person name="Wendt-Pienkowski E."/>
        </authorList>
    </citation>
    <scope>NUCLEOTIDE SEQUENCE [LARGE SCALE GENOMIC DNA]</scope>
    <source>
        <strain evidence="8 9">SID14172</strain>
    </source>
</reference>
<protein>
    <submittedName>
        <fullName evidence="8">Alpha/beta hydrolase</fullName>
    </submittedName>
</protein>
<comment type="similarity">
    <text evidence="2">Belongs to the GMC oxidoreductase family.</text>
</comment>
<dbReference type="InterPro" id="IPR000073">
    <property type="entry name" value="AB_hydrolase_1"/>
</dbReference>
<feature type="domain" description="AB hydrolase-1" evidence="7">
    <location>
        <begin position="47"/>
        <end position="137"/>
    </location>
</feature>
<dbReference type="PANTHER" id="PTHR47470">
    <property type="entry name" value="CHOLESTEROL OXIDASE"/>
    <property type="match status" value="1"/>
</dbReference>
<dbReference type="Pfam" id="PF00561">
    <property type="entry name" value="Abhydrolase_1"/>
    <property type="match status" value="1"/>
</dbReference>
<evidence type="ECO:0000256" key="6">
    <source>
        <dbReference type="SAM" id="MobiDB-lite"/>
    </source>
</evidence>
<evidence type="ECO:0000313" key="8">
    <source>
        <dbReference type="EMBL" id="NEB15771.1"/>
    </source>
</evidence>
<evidence type="ECO:0000256" key="5">
    <source>
        <dbReference type="ARBA" id="ARBA00023002"/>
    </source>
</evidence>
<dbReference type="GO" id="GO:0016787">
    <property type="term" value="F:hydrolase activity"/>
    <property type="evidence" value="ECO:0007669"/>
    <property type="project" value="UniProtKB-KW"/>
</dbReference>
<dbReference type="Proteomes" id="UP000469545">
    <property type="component" value="Unassembled WGS sequence"/>
</dbReference>
<dbReference type="InterPro" id="IPR052542">
    <property type="entry name" value="Cholesterol_Oxidase"/>
</dbReference>
<dbReference type="PANTHER" id="PTHR47470:SF1">
    <property type="entry name" value="FAD-DEPENDENT OXIDOREDUCTASE 2 FAD BINDING DOMAIN-CONTAINING PROTEIN"/>
    <property type="match status" value="1"/>
</dbReference>
<evidence type="ECO:0000256" key="1">
    <source>
        <dbReference type="ARBA" id="ARBA00001974"/>
    </source>
</evidence>